<protein>
    <submittedName>
        <fullName evidence="1">Uncharacterized protein</fullName>
    </submittedName>
</protein>
<dbReference type="Proteomes" id="UP001156882">
    <property type="component" value="Unassembled WGS sequence"/>
</dbReference>
<evidence type="ECO:0000313" key="2">
    <source>
        <dbReference type="Proteomes" id="UP001156882"/>
    </source>
</evidence>
<keyword evidence="2" id="KW-1185">Reference proteome</keyword>
<accession>A0ABQ6CHI6</accession>
<gene>
    <name evidence="1" type="ORF">GCM10007874_22510</name>
</gene>
<name>A0ABQ6CHI6_9HYPH</name>
<comment type="caution">
    <text evidence="1">The sequence shown here is derived from an EMBL/GenBank/DDBJ whole genome shotgun (WGS) entry which is preliminary data.</text>
</comment>
<dbReference type="EMBL" id="BSPC01000021">
    <property type="protein sequence ID" value="GLS19234.1"/>
    <property type="molecule type" value="Genomic_DNA"/>
</dbReference>
<sequence length="78" mass="8349">MLSFLAFGVKLTGPGKVILPMIDGSDRQLLSPAGIVNLSLLVRKSAISLQVERTVRGTLDRIEAGFRKKIAPTDLSGN</sequence>
<reference evidence="2" key="1">
    <citation type="journal article" date="2019" name="Int. J. Syst. Evol. Microbiol.">
        <title>The Global Catalogue of Microorganisms (GCM) 10K type strain sequencing project: providing services to taxonomists for standard genome sequencing and annotation.</title>
        <authorList>
            <consortium name="The Broad Institute Genomics Platform"/>
            <consortium name="The Broad Institute Genome Sequencing Center for Infectious Disease"/>
            <person name="Wu L."/>
            <person name="Ma J."/>
        </authorList>
    </citation>
    <scope>NUCLEOTIDE SEQUENCE [LARGE SCALE GENOMIC DNA]</scope>
    <source>
        <strain evidence="2">NBRC 101365</strain>
    </source>
</reference>
<organism evidence="1 2">
    <name type="scientific">Labrys miyagiensis</name>
    <dbReference type="NCBI Taxonomy" id="346912"/>
    <lineage>
        <taxon>Bacteria</taxon>
        <taxon>Pseudomonadati</taxon>
        <taxon>Pseudomonadota</taxon>
        <taxon>Alphaproteobacteria</taxon>
        <taxon>Hyphomicrobiales</taxon>
        <taxon>Xanthobacteraceae</taxon>
        <taxon>Labrys</taxon>
    </lineage>
</organism>
<evidence type="ECO:0000313" key="1">
    <source>
        <dbReference type="EMBL" id="GLS19234.1"/>
    </source>
</evidence>
<proteinExistence type="predicted"/>